<proteinExistence type="predicted"/>
<organism evidence="1 2">
    <name type="scientific">Entomophthora muscae</name>
    <dbReference type="NCBI Taxonomy" id="34485"/>
    <lineage>
        <taxon>Eukaryota</taxon>
        <taxon>Fungi</taxon>
        <taxon>Fungi incertae sedis</taxon>
        <taxon>Zoopagomycota</taxon>
        <taxon>Entomophthoromycotina</taxon>
        <taxon>Entomophthoromycetes</taxon>
        <taxon>Entomophthorales</taxon>
        <taxon>Entomophthoraceae</taxon>
        <taxon>Entomophthora</taxon>
    </lineage>
</organism>
<dbReference type="Proteomes" id="UP001165960">
    <property type="component" value="Unassembled WGS sequence"/>
</dbReference>
<evidence type="ECO:0000313" key="2">
    <source>
        <dbReference type="Proteomes" id="UP001165960"/>
    </source>
</evidence>
<sequence length="606" mass="69085">MRFLLLCGLAVVLTQKPTECNSPLYCHGDFLKAIQLNQVLSDGKEIVDRATKKPEKEVVDAFKALKDPSREDLKKFVEANFHKAGFEVEEVKINNFDKNPAFLATIKDPIFSGFAKQIHGLWSTLVRRANIKKLCKECVTSLLPTHHNFIVPGGRFKEFYYWDSYFALEGLNQGGLFQISRDMILNLLDFVKDYGFVPNGARIYFLNRSQPPLLTQMVKRYVEASKDIIFVINHTKTLDKEYQFWITNHDVKVPCPAGESQCFLTRYKVNNTLPRPESYREDVETAEPITSSAGKERIYAELAAGAESGWDFSSRWVPDSATNKDLLASQEMMLRGIRTSEIVPVDLNAIMYANEKALYEFHSMLVDLTSNRNYHLKMKRLYKKAYEKRSKLMAHILWDKKTHSFYDYNINSKQLRKDFFPSNLWPFWANAIHSSIATKENIVGAFQHVQKARQPYPGGVPTSETKGSLLQWDYPNTWAPLEYMIVEGGRNAMKMLQPHSTVESQMVKQITLSVAETYVNTTFCAWYNSGGSVLGHLPRKYGVPNNQHGFMYEKYNVTRMGGAGGGGEYEIQTGFGWSNGVLLHFLGTLGTSFRSPANPLQYCSPK</sequence>
<evidence type="ECO:0000313" key="1">
    <source>
        <dbReference type="EMBL" id="KAJ9089698.1"/>
    </source>
</evidence>
<dbReference type="EMBL" id="QTSX02000033">
    <property type="protein sequence ID" value="KAJ9089698.1"/>
    <property type="molecule type" value="Genomic_DNA"/>
</dbReference>
<keyword evidence="2" id="KW-1185">Reference proteome</keyword>
<comment type="caution">
    <text evidence="1">The sequence shown here is derived from an EMBL/GenBank/DDBJ whole genome shotgun (WGS) entry which is preliminary data.</text>
</comment>
<protein>
    <submittedName>
        <fullName evidence="1">Uncharacterized protein</fullName>
    </submittedName>
</protein>
<accession>A0ACC2US88</accession>
<gene>
    <name evidence="1" type="ORF">DSO57_1010195</name>
</gene>
<name>A0ACC2US88_9FUNG</name>
<reference evidence="1" key="1">
    <citation type="submission" date="2022-04" db="EMBL/GenBank/DDBJ databases">
        <title>Genome of the entomopathogenic fungus Entomophthora muscae.</title>
        <authorList>
            <person name="Elya C."/>
            <person name="Lovett B.R."/>
            <person name="Lee E."/>
            <person name="Macias A.M."/>
            <person name="Hajek A.E."/>
            <person name="De Bivort B.L."/>
            <person name="Kasson M.T."/>
            <person name="De Fine Licht H.H."/>
            <person name="Stajich J.E."/>
        </authorList>
    </citation>
    <scope>NUCLEOTIDE SEQUENCE</scope>
    <source>
        <strain evidence="1">Berkeley</strain>
    </source>
</reference>